<dbReference type="STRING" id="164328.H3GP64"/>
<sequence length="136" mass="14575">MTFVRKQLLTIGADGVFFIHFIRVKTSDEQTLLLFPDEDFMTCPLLALALALITQESLCAAPLTTLPVQPKDVPVELTDSIPLLDLLEESGALDSSQTSKRRAAVHTTPTVGVHAFANRLFDRVVGPAGDGTAVGA</sequence>
<dbReference type="EMBL" id="DS566029">
    <property type="status" value="NOT_ANNOTATED_CDS"/>
    <property type="molecule type" value="Genomic_DNA"/>
</dbReference>
<name>H3GP64_PHYRM</name>
<keyword evidence="2" id="KW-1185">Reference proteome</keyword>
<evidence type="ECO:0000313" key="2">
    <source>
        <dbReference type="Proteomes" id="UP000005238"/>
    </source>
</evidence>
<accession>H3GP64</accession>
<reference evidence="1" key="2">
    <citation type="submission" date="2015-06" db="UniProtKB">
        <authorList>
            <consortium name="EnsemblProtists"/>
        </authorList>
    </citation>
    <scope>IDENTIFICATION</scope>
    <source>
        <strain evidence="1">Pr102</strain>
    </source>
</reference>
<proteinExistence type="predicted"/>
<dbReference type="HOGENOM" id="CLU_1879532_0_0_1"/>
<dbReference type="EnsemblProtists" id="Phyra78461">
    <property type="protein sequence ID" value="Phyra78461"/>
    <property type="gene ID" value="Phyra78461"/>
</dbReference>
<dbReference type="InParanoid" id="H3GP64"/>
<dbReference type="AlphaFoldDB" id="H3GP64"/>
<protein>
    <submittedName>
        <fullName evidence="1">Uncharacterized protein</fullName>
    </submittedName>
</protein>
<reference evidence="2" key="1">
    <citation type="journal article" date="2006" name="Science">
        <title>Phytophthora genome sequences uncover evolutionary origins and mechanisms of pathogenesis.</title>
        <authorList>
            <person name="Tyler B.M."/>
            <person name="Tripathy S."/>
            <person name="Zhang X."/>
            <person name="Dehal P."/>
            <person name="Jiang R.H."/>
            <person name="Aerts A."/>
            <person name="Arredondo F.D."/>
            <person name="Baxter L."/>
            <person name="Bensasson D."/>
            <person name="Beynon J.L."/>
            <person name="Chapman J."/>
            <person name="Damasceno C.M."/>
            <person name="Dorrance A.E."/>
            <person name="Dou D."/>
            <person name="Dickerman A.W."/>
            <person name="Dubchak I.L."/>
            <person name="Garbelotto M."/>
            <person name="Gijzen M."/>
            <person name="Gordon S.G."/>
            <person name="Govers F."/>
            <person name="Grunwald N.J."/>
            <person name="Huang W."/>
            <person name="Ivors K.L."/>
            <person name="Jones R.W."/>
            <person name="Kamoun S."/>
            <person name="Krampis K."/>
            <person name="Lamour K.H."/>
            <person name="Lee M.K."/>
            <person name="McDonald W.H."/>
            <person name="Medina M."/>
            <person name="Meijer H.J."/>
            <person name="Nordberg E.K."/>
            <person name="Maclean D.J."/>
            <person name="Ospina-Giraldo M.D."/>
            <person name="Morris P.F."/>
            <person name="Phuntumart V."/>
            <person name="Putnam N.H."/>
            <person name="Rash S."/>
            <person name="Rose J.K."/>
            <person name="Sakihama Y."/>
            <person name="Salamov A.A."/>
            <person name="Savidor A."/>
            <person name="Scheuring C.F."/>
            <person name="Smith B.M."/>
            <person name="Sobral B.W."/>
            <person name="Terry A."/>
            <person name="Torto-Alalibo T.A."/>
            <person name="Win J."/>
            <person name="Xu Z."/>
            <person name="Zhang H."/>
            <person name="Grigoriev I.V."/>
            <person name="Rokhsar D.S."/>
            <person name="Boore J.L."/>
        </authorList>
    </citation>
    <scope>NUCLEOTIDE SEQUENCE [LARGE SCALE GENOMIC DNA]</scope>
    <source>
        <strain evidence="2">Pr102</strain>
    </source>
</reference>
<organism evidence="1 2">
    <name type="scientific">Phytophthora ramorum</name>
    <name type="common">Sudden oak death agent</name>
    <dbReference type="NCBI Taxonomy" id="164328"/>
    <lineage>
        <taxon>Eukaryota</taxon>
        <taxon>Sar</taxon>
        <taxon>Stramenopiles</taxon>
        <taxon>Oomycota</taxon>
        <taxon>Peronosporomycetes</taxon>
        <taxon>Peronosporales</taxon>
        <taxon>Peronosporaceae</taxon>
        <taxon>Phytophthora</taxon>
    </lineage>
</organism>
<dbReference type="Proteomes" id="UP000005238">
    <property type="component" value="Unassembled WGS sequence"/>
</dbReference>
<evidence type="ECO:0000313" key="1">
    <source>
        <dbReference type="EnsemblProtists" id="Phyra78461"/>
    </source>
</evidence>